<dbReference type="InterPro" id="IPR000160">
    <property type="entry name" value="GGDEF_dom"/>
</dbReference>
<dbReference type="GO" id="GO:0043709">
    <property type="term" value="P:cell adhesion involved in single-species biofilm formation"/>
    <property type="evidence" value="ECO:0007669"/>
    <property type="project" value="TreeGrafter"/>
</dbReference>
<gene>
    <name evidence="4" type="ORF">CE561_05945</name>
    <name evidence="3" type="ORF">Thert_01850</name>
</gene>
<name>A0A231VJC4_THETR</name>
<feature type="domain" description="GGDEF" evidence="2">
    <location>
        <begin position="420"/>
        <end position="554"/>
    </location>
</feature>
<dbReference type="EMBL" id="NKHD01000017">
    <property type="protein sequence ID" value="OXT08303.1"/>
    <property type="molecule type" value="Genomic_DNA"/>
</dbReference>
<dbReference type="InterPro" id="IPR003018">
    <property type="entry name" value="GAF"/>
</dbReference>
<keyword evidence="1" id="KW-0812">Transmembrane</keyword>
<evidence type="ECO:0000313" key="3">
    <source>
        <dbReference type="EMBL" id="AST57833.1"/>
    </source>
</evidence>
<dbReference type="RefSeq" id="WP_094044815.1">
    <property type="nucleotide sequence ID" value="NZ_CP016893.1"/>
</dbReference>
<protein>
    <submittedName>
        <fullName evidence="3">Diguanylate cyclase</fullName>
    </submittedName>
    <submittedName>
        <fullName evidence="4">GGDEF domain-containing protein</fullName>
    </submittedName>
</protein>
<dbReference type="PROSITE" id="PS50887">
    <property type="entry name" value="GGDEF"/>
    <property type="match status" value="1"/>
</dbReference>
<organism evidence="4 6">
    <name type="scientific">Thermoanaerobacterium thermosaccharolyticum</name>
    <name type="common">Clostridium thermosaccharolyticum</name>
    <dbReference type="NCBI Taxonomy" id="1517"/>
    <lineage>
        <taxon>Bacteria</taxon>
        <taxon>Bacillati</taxon>
        <taxon>Bacillota</taxon>
        <taxon>Clostridia</taxon>
        <taxon>Thermoanaerobacterales</taxon>
        <taxon>Thermoanaerobacteraceae</taxon>
        <taxon>Thermoanaerobacterium</taxon>
    </lineage>
</organism>
<dbReference type="InterPro" id="IPR043128">
    <property type="entry name" value="Rev_trsase/Diguanyl_cyclase"/>
</dbReference>
<dbReference type="InterPro" id="IPR050469">
    <property type="entry name" value="Diguanylate_Cyclase"/>
</dbReference>
<feature type="transmembrane region" description="Helical" evidence="1">
    <location>
        <begin position="12"/>
        <end position="30"/>
    </location>
</feature>
<evidence type="ECO:0000259" key="2">
    <source>
        <dbReference type="PROSITE" id="PS50887"/>
    </source>
</evidence>
<dbReference type="GO" id="GO:0052621">
    <property type="term" value="F:diguanylate cyclase activity"/>
    <property type="evidence" value="ECO:0007669"/>
    <property type="project" value="TreeGrafter"/>
</dbReference>
<evidence type="ECO:0000313" key="4">
    <source>
        <dbReference type="EMBL" id="OXT08303.1"/>
    </source>
</evidence>
<dbReference type="AlphaFoldDB" id="A0A231VJC4"/>
<feature type="transmembrane region" description="Helical" evidence="1">
    <location>
        <begin position="133"/>
        <end position="155"/>
    </location>
</feature>
<dbReference type="Gene3D" id="3.30.70.270">
    <property type="match status" value="1"/>
</dbReference>
<evidence type="ECO:0000256" key="1">
    <source>
        <dbReference type="SAM" id="Phobius"/>
    </source>
</evidence>
<keyword evidence="1" id="KW-1133">Transmembrane helix</keyword>
<dbReference type="PANTHER" id="PTHR45138:SF9">
    <property type="entry name" value="DIGUANYLATE CYCLASE DGCM-RELATED"/>
    <property type="match status" value="1"/>
</dbReference>
<evidence type="ECO:0000313" key="5">
    <source>
        <dbReference type="Proteomes" id="UP000214975"/>
    </source>
</evidence>
<feature type="transmembrane region" description="Helical" evidence="1">
    <location>
        <begin position="61"/>
        <end position="88"/>
    </location>
</feature>
<accession>A0A231VJC4</accession>
<dbReference type="SMART" id="SM00267">
    <property type="entry name" value="GGDEF"/>
    <property type="match status" value="1"/>
</dbReference>
<dbReference type="Proteomes" id="UP000215301">
    <property type="component" value="Unassembled WGS sequence"/>
</dbReference>
<dbReference type="GO" id="GO:1902201">
    <property type="term" value="P:negative regulation of bacterial-type flagellum-dependent cell motility"/>
    <property type="evidence" value="ECO:0007669"/>
    <property type="project" value="TreeGrafter"/>
</dbReference>
<dbReference type="PANTHER" id="PTHR45138">
    <property type="entry name" value="REGULATORY COMPONENTS OF SENSORY TRANSDUCTION SYSTEM"/>
    <property type="match status" value="1"/>
</dbReference>
<feature type="transmembrane region" description="Helical" evidence="1">
    <location>
        <begin position="199"/>
        <end position="217"/>
    </location>
</feature>
<dbReference type="GO" id="GO:0005886">
    <property type="term" value="C:plasma membrane"/>
    <property type="evidence" value="ECO:0007669"/>
    <property type="project" value="TreeGrafter"/>
</dbReference>
<dbReference type="FunFam" id="3.30.70.270:FF:000001">
    <property type="entry name" value="Diguanylate cyclase domain protein"/>
    <property type="match status" value="1"/>
</dbReference>
<dbReference type="SUPFAM" id="SSF55781">
    <property type="entry name" value="GAF domain-like"/>
    <property type="match status" value="1"/>
</dbReference>
<dbReference type="Gene3D" id="3.30.450.40">
    <property type="match status" value="1"/>
</dbReference>
<keyword evidence="1" id="KW-0472">Membrane</keyword>
<reference evidence="4 6" key="2">
    <citation type="submission" date="2017-06" db="EMBL/GenBank/DDBJ databases">
        <title>Isolation and characterization of a thermophilic and butanogenic Thermoanaerobacterium thermosaccharolyticum M5 capable of efficient degradation of hemicellulose.</title>
        <authorList>
            <person name="Xin F."/>
            <person name="Jiang Y."/>
        </authorList>
    </citation>
    <scope>NUCLEOTIDE SEQUENCE [LARGE SCALE GENOMIC DNA]</scope>
    <source>
        <strain evidence="4 6">M5</strain>
    </source>
</reference>
<evidence type="ECO:0000313" key="6">
    <source>
        <dbReference type="Proteomes" id="UP000215301"/>
    </source>
</evidence>
<dbReference type="InterPro" id="IPR029016">
    <property type="entry name" value="GAF-like_dom_sf"/>
</dbReference>
<dbReference type="SUPFAM" id="SSF55073">
    <property type="entry name" value="Nucleotide cyclase"/>
    <property type="match status" value="1"/>
</dbReference>
<dbReference type="PROSITE" id="PS51257">
    <property type="entry name" value="PROKAR_LIPOPROTEIN"/>
    <property type="match status" value="1"/>
</dbReference>
<proteinExistence type="predicted"/>
<dbReference type="EMBL" id="CP016893">
    <property type="protein sequence ID" value="AST57833.1"/>
    <property type="molecule type" value="Genomic_DNA"/>
</dbReference>
<reference evidence="3 5" key="1">
    <citation type="submission" date="2016-08" db="EMBL/GenBank/DDBJ databases">
        <title>A novel genetic cassette of butanologenic Thermoanaerobacterium thermosaccharolyticum that directly convert cellulose to butanol.</title>
        <authorList>
            <person name="Li T."/>
            <person name="He J."/>
        </authorList>
    </citation>
    <scope>NUCLEOTIDE SEQUENCE [LARGE SCALE GENOMIC DNA]</scope>
    <source>
        <strain evidence="3 5">TG57</strain>
    </source>
</reference>
<feature type="transmembrane region" description="Helical" evidence="1">
    <location>
        <begin position="100"/>
        <end position="121"/>
    </location>
</feature>
<dbReference type="SMART" id="SM00065">
    <property type="entry name" value="GAF"/>
    <property type="match status" value="1"/>
</dbReference>
<dbReference type="Pfam" id="PF00990">
    <property type="entry name" value="GGDEF"/>
    <property type="match status" value="1"/>
</dbReference>
<feature type="transmembrane region" description="Helical" evidence="1">
    <location>
        <begin position="175"/>
        <end position="193"/>
    </location>
</feature>
<dbReference type="CDD" id="cd01949">
    <property type="entry name" value="GGDEF"/>
    <property type="match status" value="1"/>
</dbReference>
<dbReference type="Pfam" id="PF13185">
    <property type="entry name" value="GAF_2"/>
    <property type="match status" value="1"/>
</dbReference>
<dbReference type="Proteomes" id="UP000214975">
    <property type="component" value="Chromosome"/>
</dbReference>
<dbReference type="NCBIfam" id="TIGR00254">
    <property type="entry name" value="GGDEF"/>
    <property type="match status" value="1"/>
</dbReference>
<sequence>MLKKREVIFDSLLITAGFSLLIFSCIRYGLRIDIKLFSLLLVIMLILDNLGIKYTDIKLSISPVITIASFLIYGTESSTLLAVLSIMIETIFFRKKIKNGFLNGAMFSITYITAGHIYELLGGKFGQFSLNQLKYIIIYVLASFVINYFILYYALKFQGKMLFKKYWTESSILELVSYFVMIPFAIFFANVYLKYGTYIFFYHVIPLILLAYFIKAFRDLYKANQRLNALYEMVKIINSKLDLDKTLEAIVYETEKVVTVSGIAIYLKDENGFLVNEKKKCSDEAKSAFKDVYMNNEGLIGKAVYEGKSVIIDNLKRDKYYFDRNISDYFDSAIVVPIKNTDKIIGCLSVFQNEVNAFDGESLKIMEALSEQSSIAIMNAKRYFEISKKSITDPLTKTYNRRFFDQILHNSITKSAEDKMPVSLIMLDVDKFKNINDTYGHVIGDIVLCEIASRIKSCVRNNDIVARYGGEEFSVILPNLTAEQACVIAERIRYEVSSKPIKTDVGDITITVSAGVADYPNKAESAEKLISHADRALYAGCKTKGRDRVAVYEI</sequence>
<dbReference type="InterPro" id="IPR029787">
    <property type="entry name" value="Nucleotide_cyclase"/>
</dbReference>